<proteinExistence type="predicted"/>
<evidence type="ECO:0000313" key="2">
    <source>
        <dbReference type="EMBL" id="DAF50554.1"/>
    </source>
</evidence>
<feature type="domain" description="ATPase dynein-related AAA" evidence="1">
    <location>
        <begin position="176"/>
        <end position="297"/>
    </location>
</feature>
<reference evidence="2" key="1">
    <citation type="journal article" date="2021" name="Proc. Natl. Acad. Sci. U.S.A.">
        <title>A Catalog of Tens of Thousands of Viruses from Human Metagenomes Reveals Hidden Associations with Chronic Diseases.</title>
        <authorList>
            <person name="Tisza M.J."/>
            <person name="Buck C.B."/>
        </authorList>
    </citation>
    <scope>NUCLEOTIDE SEQUENCE</scope>
    <source>
        <strain evidence="2">CtqZP6</strain>
    </source>
</reference>
<dbReference type="GO" id="GO:0005524">
    <property type="term" value="F:ATP binding"/>
    <property type="evidence" value="ECO:0007669"/>
    <property type="project" value="InterPro"/>
</dbReference>
<protein>
    <submittedName>
        <fullName evidence="2">AAA domain protein</fullName>
    </submittedName>
</protein>
<accession>A0A8S5SJ29</accession>
<sequence>MQIKNFKVQIQKDGTVWSTHNGSWEIISNPVAIGQFKELVRVFRSKRYSDMQKELQFDNSMRIIRQVEATNSDSVELTKELLEKSKNVMTKLIAFFSEFQFEPNFRFVNTLCNYCINSGAAAAKEYITNYFNLVDHQYASSIVEKMKSAEFEEIMNETSQLICTKHVNKRFKVYYGSQGTGKTTKAMEETGNLCMVCHSAMLPSDLMEDFKFEDGHPNFRPSALQMAMVNGQKIVLDEINLLPFESLRFLQSILDGKTEFTYKGQTIVIKDGFQIIGTMNLTVNGCTFALPEPLVDRACELRKYQLTADALVGALI</sequence>
<dbReference type="GO" id="GO:0016887">
    <property type="term" value="F:ATP hydrolysis activity"/>
    <property type="evidence" value="ECO:0007669"/>
    <property type="project" value="InterPro"/>
</dbReference>
<dbReference type="InterPro" id="IPR011704">
    <property type="entry name" value="ATPase_dyneun-rel_AAA"/>
</dbReference>
<dbReference type="SUPFAM" id="SSF52540">
    <property type="entry name" value="P-loop containing nucleoside triphosphate hydrolases"/>
    <property type="match status" value="1"/>
</dbReference>
<dbReference type="PANTHER" id="PTHR42759:SF1">
    <property type="entry name" value="MAGNESIUM-CHELATASE SUBUNIT CHLD"/>
    <property type="match status" value="1"/>
</dbReference>
<organism evidence="2">
    <name type="scientific">Phage sp. ctqZP6</name>
    <dbReference type="NCBI Taxonomy" id="2828010"/>
    <lineage>
        <taxon>Viruses</taxon>
    </lineage>
</organism>
<dbReference type="PANTHER" id="PTHR42759">
    <property type="entry name" value="MOXR FAMILY PROTEIN"/>
    <property type="match status" value="1"/>
</dbReference>
<dbReference type="EMBL" id="BK032598">
    <property type="protein sequence ID" value="DAF50554.1"/>
    <property type="molecule type" value="Genomic_DNA"/>
</dbReference>
<dbReference type="InterPro" id="IPR050764">
    <property type="entry name" value="CbbQ/NirQ/NorQ/GpvN"/>
</dbReference>
<dbReference type="Gene3D" id="3.40.50.300">
    <property type="entry name" value="P-loop containing nucleotide triphosphate hydrolases"/>
    <property type="match status" value="1"/>
</dbReference>
<name>A0A8S5SJ29_9VIRU</name>
<dbReference type="InterPro" id="IPR027417">
    <property type="entry name" value="P-loop_NTPase"/>
</dbReference>
<evidence type="ECO:0000259" key="1">
    <source>
        <dbReference type="Pfam" id="PF07728"/>
    </source>
</evidence>
<dbReference type="Pfam" id="PF07728">
    <property type="entry name" value="AAA_5"/>
    <property type="match status" value="1"/>
</dbReference>